<feature type="binding site" description="in other chain" evidence="8">
    <location>
        <begin position="14"/>
        <end position="17"/>
    </location>
    <ligand>
        <name>IMP</name>
        <dbReference type="ChEBI" id="CHEBI:58053"/>
        <note>ligand shared between dimeric partners</note>
    </ligand>
</feature>
<dbReference type="KEGG" id="toc:Toce_2248"/>
<dbReference type="GO" id="GO:0044208">
    <property type="term" value="P:'de novo' AMP biosynthetic process"/>
    <property type="evidence" value="ECO:0007669"/>
    <property type="project" value="UniProtKB-UniRule"/>
</dbReference>
<evidence type="ECO:0000256" key="7">
    <source>
        <dbReference type="ARBA" id="ARBA00023134"/>
    </source>
</evidence>
<feature type="binding site" evidence="8">
    <location>
        <position position="41"/>
    </location>
    <ligand>
        <name>Mg(2+)</name>
        <dbReference type="ChEBI" id="CHEBI:18420"/>
    </ligand>
</feature>
<dbReference type="EC" id="6.3.4.4" evidence="8 10"/>
<keyword evidence="2 8" id="KW-0436">Ligase</keyword>
<proteinExistence type="inferred from homology"/>
<dbReference type="HOGENOM" id="CLU_029848_0_0_9"/>
<dbReference type="NCBIfam" id="NF002223">
    <property type="entry name" value="PRK01117.1"/>
    <property type="match status" value="1"/>
</dbReference>
<dbReference type="InterPro" id="IPR001114">
    <property type="entry name" value="Adenylosuccinate_synthetase"/>
</dbReference>
<dbReference type="Gene3D" id="3.90.170.10">
    <property type="entry name" value="Adenylosuccinate Synthetase, subunit A, domain 3"/>
    <property type="match status" value="1"/>
</dbReference>
<comment type="subcellular location">
    <subcellularLocation>
        <location evidence="8">Cytoplasm</location>
    </subcellularLocation>
</comment>
<dbReference type="Proteomes" id="UP000000272">
    <property type="component" value="Chromosome"/>
</dbReference>
<gene>
    <name evidence="8" type="primary">purA</name>
    <name evidence="11" type="ordered locus">Toce_2248</name>
</gene>
<dbReference type="PANTHER" id="PTHR11846:SF0">
    <property type="entry name" value="ADENYLOSUCCINATE SYNTHETASE"/>
    <property type="match status" value="1"/>
</dbReference>
<evidence type="ECO:0000256" key="2">
    <source>
        <dbReference type="ARBA" id="ARBA00022598"/>
    </source>
</evidence>
<comment type="catalytic activity">
    <reaction evidence="8 10">
        <text>IMP + L-aspartate + GTP = N(6)-(1,2-dicarboxyethyl)-AMP + GDP + phosphate + 2 H(+)</text>
        <dbReference type="Rhea" id="RHEA:15753"/>
        <dbReference type="ChEBI" id="CHEBI:15378"/>
        <dbReference type="ChEBI" id="CHEBI:29991"/>
        <dbReference type="ChEBI" id="CHEBI:37565"/>
        <dbReference type="ChEBI" id="CHEBI:43474"/>
        <dbReference type="ChEBI" id="CHEBI:57567"/>
        <dbReference type="ChEBI" id="CHEBI:58053"/>
        <dbReference type="ChEBI" id="CHEBI:58189"/>
        <dbReference type="EC" id="6.3.4.4"/>
    </reaction>
</comment>
<evidence type="ECO:0000256" key="9">
    <source>
        <dbReference type="PROSITE-ProRule" id="PRU10134"/>
    </source>
</evidence>
<feature type="binding site" evidence="8">
    <location>
        <begin position="414"/>
        <end position="416"/>
    </location>
    <ligand>
        <name>GTP</name>
        <dbReference type="ChEBI" id="CHEBI:37565"/>
    </ligand>
</feature>
<feature type="binding site" evidence="8">
    <location>
        <position position="14"/>
    </location>
    <ligand>
        <name>Mg(2+)</name>
        <dbReference type="ChEBI" id="CHEBI:18420"/>
    </ligand>
</feature>
<feature type="binding site" evidence="8">
    <location>
        <begin position="13"/>
        <end position="19"/>
    </location>
    <ligand>
        <name>GTP</name>
        <dbReference type="ChEBI" id="CHEBI:37565"/>
    </ligand>
</feature>
<dbReference type="PROSITE" id="PS01266">
    <property type="entry name" value="ADENYLOSUCCIN_SYN_1"/>
    <property type="match status" value="1"/>
</dbReference>
<dbReference type="FunFam" id="1.10.300.10:FF:000001">
    <property type="entry name" value="Adenylosuccinate synthetase"/>
    <property type="match status" value="1"/>
</dbReference>
<keyword evidence="7 8" id="KW-0342">GTP-binding</keyword>
<keyword evidence="3 8" id="KW-0479">Metal-binding</keyword>
<comment type="cofactor">
    <cofactor evidence="8">
        <name>Mg(2+)</name>
        <dbReference type="ChEBI" id="CHEBI:18420"/>
    </cofactor>
    <text evidence="8">Binds 1 Mg(2+) ion per subunit.</text>
</comment>
<evidence type="ECO:0000256" key="4">
    <source>
        <dbReference type="ARBA" id="ARBA00022741"/>
    </source>
</evidence>
<dbReference type="GO" id="GO:0004019">
    <property type="term" value="F:adenylosuccinate synthase activity"/>
    <property type="evidence" value="ECO:0007669"/>
    <property type="project" value="UniProtKB-UniRule"/>
</dbReference>
<dbReference type="CDD" id="cd03108">
    <property type="entry name" value="AdSS"/>
    <property type="match status" value="1"/>
</dbReference>
<evidence type="ECO:0000256" key="10">
    <source>
        <dbReference type="RuleBase" id="RU000520"/>
    </source>
</evidence>
<feature type="binding site" evidence="8">
    <location>
        <begin position="300"/>
        <end position="306"/>
    </location>
    <ligand>
        <name>substrate</name>
    </ligand>
</feature>
<dbReference type="GO" id="GO:0005737">
    <property type="term" value="C:cytoplasm"/>
    <property type="evidence" value="ECO:0007669"/>
    <property type="project" value="UniProtKB-SubCell"/>
</dbReference>
<feature type="binding site" evidence="8">
    <location>
        <position position="144"/>
    </location>
    <ligand>
        <name>IMP</name>
        <dbReference type="ChEBI" id="CHEBI:58053"/>
        <note>ligand shared between dimeric partners</note>
    </ligand>
</feature>
<feature type="binding site" evidence="8">
    <location>
        <position position="306"/>
    </location>
    <ligand>
        <name>GTP</name>
        <dbReference type="ChEBI" id="CHEBI:37565"/>
    </ligand>
</feature>
<comment type="pathway">
    <text evidence="8 10">Purine metabolism; AMP biosynthesis via de novo pathway; AMP from IMP: step 1/2.</text>
</comment>
<dbReference type="NCBIfam" id="TIGR00184">
    <property type="entry name" value="purA"/>
    <property type="match status" value="1"/>
</dbReference>
<accession>D9S178</accession>
<dbReference type="InterPro" id="IPR027417">
    <property type="entry name" value="P-loop_NTPase"/>
</dbReference>
<feature type="binding site" evidence="8">
    <location>
        <begin position="41"/>
        <end position="43"/>
    </location>
    <ligand>
        <name>GTP</name>
        <dbReference type="ChEBI" id="CHEBI:37565"/>
    </ligand>
</feature>
<dbReference type="AlphaFoldDB" id="D9S178"/>
<feature type="binding site" description="in other chain" evidence="8">
    <location>
        <position position="240"/>
    </location>
    <ligand>
        <name>IMP</name>
        <dbReference type="ChEBI" id="CHEBI:58053"/>
        <note>ligand shared between dimeric partners</note>
    </ligand>
</feature>
<comment type="similarity">
    <text evidence="8 10">Belongs to the adenylosuccinate synthetase family.</text>
</comment>
<keyword evidence="8" id="KW-0963">Cytoplasm</keyword>
<keyword evidence="6 8" id="KW-0460">Magnesium</keyword>
<dbReference type="InterPro" id="IPR042109">
    <property type="entry name" value="Adenylosuccinate_synth_dom1"/>
</dbReference>
<feature type="binding site" description="in other chain" evidence="8">
    <location>
        <position position="130"/>
    </location>
    <ligand>
        <name>IMP</name>
        <dbReference type="ChEBI" id="CHEBI:58053"/>
        <note>ligand shared between dimeric partners</note>
    </ligand>
</feature>
<feature type="binding site" description="in other chain" evidence="8">
    <location>
        <position position="304"/>
    </location>
    <ligand>
        <name>IMP</name>
        <dbReference type="ChEBI" id="CHEBI:58053"/>
        <note>ligand shared between dimeric partners</note>
    </ligand>
</feature>
<dbReference type="eggNOG" id="COG0104">
    <property type="taxonomic scope" value="Bacteria"/>
</dbReference>
<dbReference type="HAMAP" id="MF_00011">
    <property type="entry name" value="Adenylosucc_synth"/>
    <property type="match status" value="1"/>
</dbReference>
<dbReference type="FunFam" id="3.90.170.10:FF:000001">
    <property type="entry name" value="Adenylosuccinate synthetase"/>
    <property type="match status" value="1"/>
</dbReference>
<evidence type="ECO:0000256" key="8">
    <source>
        <dbReference type="HAMAP-Rule" id="MF_00011"/>
    </source>
</evidence>
<feature type="active site" description="Proton donor" evidence="8">
    <location>
        <position position="42"/>
    </location>
</feature>
<evidence type="ECO:0000256" key="3">
    <source>
        <dbReference type="ARBA" id="ARBA00022723"/>
    </source>
</evidence>
<dbReference type="InterPro" id="IPR018220">
    <property type="entry name" value="Adenylosuccin_syn_GTP-bd"/>
</dbReference>
<dbReference type="STRING" id="555079.Toce_2248"/>
<dbReference type="Pfam" id="PF00709">
    <property type="entry name" value="Adenylsucc_synt"/>
    <property type="match status" value="1"/>
</dbReference>
<feature type="binding site" description="in other chain" evidence="8">
    <location>
        <begin position="39"/>
        <end position="42"/>
    </location>
    <ligand>
        <name>IMP</name>
        <dbReference type="ChEBI" id="CHEBI:58053"/>
        <note>ligand shared between dimeric partners</note>
    </ligand>
</feature>
<dbReference type="InterPro" id="IPR033128">
    <property type="entry name" value="Adenylosuccin_syn_Lys_AS"/>
</dbReference>
<dbReference type="SUPFAM" id="SSF52540">
    <property type="entry name" value="P-loop containing nucleoside triphosphate hydrolases"/>
    <property type="match status" value="1"/>
</dbReference>
<dbReference type="Gene3D" id="1.10.300.10">
    <property type="entry name" value="Adenylosuccinate Synthetase, subunit A, domain 2"/>
    <property type="match status" value="1"/>
</dbReference>
<dbReference type="InterPro" id="IPR042110">
    <property type="entry name" value="Adenylosuccinate_synth_dom2"/>
</dbReference>
<dbReference type="PANTHER" id="PTHR11846">
    <property type="entry name" value="ADENYLOSUCCINATE SYNTHETASE"/>
    <property type="match status" value="1"/>
</dbReference>
<dbReference type="Gene3D" id="3.40.440.10">
    <property type="entry name" value="Adenylosuccinate Synthetase, subunit A, domain 1"/>
    <property type="match status" value="1"/>
</dbReference>
<dbReference type="UniPathway" id="UPA00075">
    <property type="reaction ID" value="UER00335"/>
</dbReference>
<dbReference type="InterPro" id="IPR042111">
    <property type="entry name" value="Adenylosuccinate_synth_dom3"/>
</dbReference>
<sequence length="429" mass="47263">MMSGVVVIGSQWGDEGKGRIVDYLAQRADIVVRYQGGNNAGHTVEVGDVKYKLHLIPSGILHPGKICIIGNGMVVDPLALIDEIRYLKGHGIDVKSHLKISDRAHVIMPYHKLLDELIEDRKGEHQLGTTRKGIGPAYVDKAERVGIRMCDLMDPEVFKEKLELNLETKNHLLEKVYGAKGLEKGPILENYLKAAEELRGMVCDTTAVIYEGARAGKHILYEGAQGTLLDVDLGTYPYVTSSHPIAGGVCIGAGIGPTMIDSVVGVVKAYTTRVGKGPFPTELSDSTGDYIRERGFEYGTTTGRPRRCGWLDVVMLKYAVRVNGLSHLAITKLDTLGGMDKVKICTAYEYKGEIIENFPASLKVLGECRPVYEELPGWDADVSNITEYNRLPANLLRYVERIKELTGVDICFISVGPKRSQGFELIRLF</sequence>
<dbReference type="EMBL" id="CP002131">
    <property type="protein sequence ID" value="ADL08957.1"/>
    <property type="molecule type" value="Genomic_DNA"/>
</dbReference>
<comment type="function">
    <text evidence="8">Plays an important role in the de novo pathway of purine nucleotide biosynthesis. Catalyzes the first committed step in the biosynthesis of AMP from IMP.</text>
</comment>
<dbReference type="SMART" id="SM00788">
    <property type="entry name" value="Adenylsucc_synt"/>
    <property type="match status" value="1"/>
</dbReference>
<feature type="active site" description="Proton acceptor" evidence="8">
    <location>
        <position position="14"/>
    </location>
</feature>
<feature type="active site" evidence="9">
    <location>
        <position position="141"/>
    </location>
</feature>
<reference evidence="11 12" key="1">
    <citation type="journal article" date="2010" name="Stand. Genomic Sci.">
        <title>Complete genome sequence of Thermosediminibacter oceani type strain (JW/IW-1228P).</title>
        <authorList>
            <person name="Pitluck S."/>
            <person name="Yasawong M."/>
            <person name="Munk C."/>
            <person name="Nolan M."/>
            <person name="Lapidus A."/>
            <person name="Lucas S."/>
            <person name="Glavina Del Rio T."/>
            <person name="Tice H."/>
            <person name="Cheng J.F."/>
            <person name="Bruce D."/>
            <person name="Detter C."/>
            <person name="Tapia R."/>
            <person name="Han C."/>
            <person name="Goodwin L."/>
            <person name="Liolios K."/>
            <person name="Ivanova N."/>
            <person name="Mavromatis K."/>
            <person name="Mikhailova N."/>
            <person name="Pati A."/>
            <person name="Chen A."/>
            <person name="Palaniappan K."/>
            <person name="Land M."/>
            <person name="Hauser L."/>
            <person name="Chang Y.J."/>
            <person name="Jeffries C.D."/>
            <person name="Rohde M."/>
            <person name="Spring S."/>
            <person name="Sikorski J."/>
            <person name="Goker M."/>
            <person name="Woyke T."/>
            <person name="Bristow J."/>
            <person name="Eisen J.A."/>
            <person name="Markowitz V."/>
            <person name="Hugenholtz P."/>
            <person name="Kyrpides N.C."/>
            <person name="Klenk H.P."/>
        </authorList>
    </citation>
    <scope>NUCLEOTIDE SEQUENCE [LARGE SCALE GENOMIC DNA]</scope>
    <source>
        <strain evidence="12">ATCC BAA-1034 / DSM 16646 / JW/IW-1228P</strain>
    </source>
</reference>
<dbReference type="GO" id="GO:0005525">
    <property type="term" value="F:GTP binding"/>
    <property type="evidence" value="ECO:0007669"/>
    <property type="project" value="UniProtKB-UniRule"/>
</dbReference>
<comment type="subunit">
    <text evidence="1 8">Homodimer.</text>
</comment>
<keyword evidence="5 8" id="KW-0658">Purine biosynthesis</keyword>
<evidence type="ECO:0000313" key="12">
    <source>
        <dbReference type="Proteomes" id="UP000000272"/>
    </source>
</evidence>
<dbReference type="GO" id="GO:0000287">
    <property type="term" value="F:magnesium ion binding"/>
    <property type="evidence" value="ECO:0007669"/>
    <property type="project" value="UniProtKB-UniRule"/>
</dbReference>
<evidence type="ECO:0000256" key="5">
    <source>
        <dbReference type="ARBA" id="ARBA00022755"/>
    </source>
</evidence>
<keyword evidence="4 8" id="KW-0547">Nucleotide-binding</keyword>
<keyword evidence="12" id="KW-1185">Reference proteome</keyword>
<evidence type="ECO:0000256" key="6">
    <source>
        <dbReference type="ARBA" id="ARBA00022842"/>
    </source>
</evidence>
<feature type="binding site" evidence="8">
    <location>
        <begin position="332"/>
        <end position="334"/>
    </location>
    <ligand>
        <name>GTP</name>
        <dbReference type="ChEBI" id="CHEBI:37565"/>
    </ligand>
</feature>
<name>D9S178_THEOJ</name>
<dbReference type="PROSITE" id="PS00513">
    <property type="entry name" value="ADENYLOSUCCIN_SYN_2"/>
    <property type="match status" value="1"/>
</dbReference>
<protein>
    <recommendedName>
        <fullName evidence="8 10">Adenylosuccinate synthetase</fullName>
        <shortName evidence="8">AMPSase</shortName>
        <shortName evidence="8">AdSS</shortName>
        <ecNumber evidence="8 10">6.3.4.4</ecNumber>
    </recommendedName>
    <alternativeName>
        <fullName evidence="8">IMP--aspartate ligase</fullName>
    </alternativeName>
</protein>
<feature type="binding site" description="in other chain" evidence="8">
    <location>
        <position position="225"/>
    </location>
    <ligand>
        <name>IMP</name>
        <dbReference type="ChEBI" id="CHEBI:58053"/>
        <note>ligand shared between dimeric partners</note>
    </ligand>
</feature>
<evidence type="ECO:0000256" key="1">
    <source>
        <dbReference type="ARBA" id="ARBA00011738"/>
    </source>
</evidence>
<evidence type="ECO:0000313" key="11">
    <source>
        <dbReference type="EMBL" id="ADL08957.1"/>
    </source>
</evidence>
<dbReference type="GO" id="GO:0046040">
    <property type="term" value="P:IMP metabolic process"/>
    <property type="evidence" value="ECO:0007669"/>
    <property type="project" value="TreeGrafter"/>
</dbReference>
<organism evidence="11 12">
    <name type="scientific">Thermosediminibacter oceani (strain ATCC BAA-1034 / DSM 16646 / JW/IW-1228P)</name>
    <dbReference type="NCBI Taxonomy" id="555079"/>
    <lineage>
        <taxon>Bacteria</taxon>
        <taxon>Bacillati</taxon>
        <taxon>Bacillota</taxon>
        <taxon>Clostridia</taxon>
        <taxon>Thermosediminibacterales</taxon>
        <taxon>Thermosediminibacteraceae</taxon>
        <taxon>Thermosediminibacter</taxon>
    </lineage>
</organism>